<name>A0A5C6VC37_9BURK</name>
<comment type="caution">
    <text evidence="2">The sequence shown here is derived from an EMBL/GenBank/DDBJ whole genome shotgun (WGS) entry which is preliminary data.</text>
</comment>
<reference evidence="2" key="2">
    <citation type="submission" date="2019-08" db="EMBL/GenBank/DDBJ databases">
        <authorList>
            <person name="Im W.-T."/>
        </authorList>
    </citation>
    <scope>NUCLEOTIDE SEQUENCE</scope>
    <source>
        <strain evidence="2">NF 2-5-3</strain>
    </source>
</reference>
<dbReference type="EMBL" id="JAZHGA010000014">
    <property type="protein sequence ID" value="MEM5342056.1"/>
    <property type="molecule type" value="Genomic_DNA"/>
</dbReference>
<evidence type="ECO:0000313" key="3">
    <source>
        <dbReference type="Proteomes" id="UP000321776"/>
    </source>
</evidence>
<dbReference type="EMBL" id="VOQS01000003">
    <property type="protein sequence ID" value="TXC82903.1"/>
    <property type="molecule type" value="Genomic_DNA"/>
</dbReference>
<dbReference type="RefSeq" id="WP_028369044.1">
    <property type="nucleotide sequence ID" value="NZ_JAZHFZ010000014.1"/>
</dbReference>
<keyword evidence="4" id="KW-1185">Reference proteome</keyword>
<organism evidence="2 3">
    <name type="scientific">Paraburkholderia azotifigens</name>
    <dbReference type="NCBI Taxonomy" id="2057004"/>
    <lineage>
        <taxon>Bacteria</taxon>
        <taxon>Pseudomonadati</taxon>
        <taxon>Pseudomonadota</taxon>
        <taxon>Betaproteobacteria</taxon>
        <taxon>Burkholderiales</taxon>
        <taxon>Burkholderiaceae</taxon>
        <taxon>Paraburkholderia</taxon>
    </lineage>
</organism>
<accession>A0A5C6VC37</accession>
<evidence type="ECO:0000313" key="2">
    <source>
        <dbReference type="EMBL" id="TXC82903.1"/>
    </source>
</evidence>
<dbReference type="AlphaFoldDB" id="A0A5C6VC37"/>
<evidence type="ECO:0000313" key="1">
    <source>
        <dbReference type="EMBL" id="MEM5342056.1"/>
    </source>
</evidence>
<gene>
    <name evidence="2" type="ORF">FRZ40_21010</name>
    <name evidence="1" type="ORF">V4C56_20815</name>
</gene>
<protein>
    <submittedName>
        <fullName evidence="2">Uncharacterized protein</fullName>
    </submittedName>
</protein>
<dbReference type="Proteomes" id="UP000321776">
    <property type="component" value="Unassembled WGS sequence"/>
</dbReference>
<sequence length="89" mass="9756">MSALMIKDLSIAEQLDSKAMKAVRGGFVAYPYFPSVKLDFDNSKTVNAQQLVNQGLSINNMSDNNNAFVSHLPTTIKPTMTANNNVTVY</sequence>
<reference evidence="1 4" key="3">
    <citation type="submission" date="2024-01" db="EMBL/GenBank/DDBJ databases">
        <title>The diversity of rhizobia nodulating Mimosa spp. in eleven states of Brazil covering several biomes is determined by host plant, location, and edaphic factors.</title>
        <authorList>
            <person name="Rouws L."/>
            <person name="Barauna A."/>
            <person name="Beukes C."/>
            <person name="De Faria S.M."/>
            <person name="Gross E."/>
            <person name="Dos Reis Junior F.B."/>
            <person name="Simon M."/>
            <person name="Maluk M."/>
            <person name="Odee D.W."/>
            <person name="Kenicer G."/>
            <person name="Young J.P.W."/>
            <person name="Reis V.M."/>
            <person name="Zilli J."/>
            <person name="James E.K."/>
        </authorList>
    </citation>
    <scope>NUCLEOTIDE SEQUENCE [LARGE SCALE GENOMIC DNA]</scope>
    <source>
        <strain evidence="1 4">JPY530</strain>
    </source>
</reference>
<evidence type="ECO:0000313" key="4">
    <source>
        <dbReference type="Proteomes" id="UP001481677"/>
    </source>
</evidence>
<reference evidence="2 3" key="1">
    <citation type="journal article" date="2018" name="Int. J. Syst. Evol. Microbiol.">
        <title>Paraburkholderia azotifigens sp. nov., a nitrogen-fixing bacterium isolated from paddy soil.</title>
        <authorList>
            <person name="Choi G.M."/>
            <person name="Im W.T."/>
        </authorList>
    </citation>
    <scope>NUCLEOTIDE SEQUENCE [LARGE SCALE GENOMIC DNA]</scope>
    <source>
        <strain evidence="2 3">NF 2-5-3</strain>
    </source>
</reference>
<proteinExistence type="predicted"/>
<dbReference type="Proteomes" id="UP001481677">
    <property type="component" value="Unassembled WGS sequence"/>
</dbReference>